<keyword evidence="8" id="KW-0862">Zinc</keyword>
<dbReference type="Proteomes" id="UP001597277">
    <property type="component" value="Unassembled WGS sequence"/>
</dbReference>
<keyword evidence="2 8" id="KW-0479">Metal-binding</keyword>
<evidence type="ECO:0000256" key="5">
    <source>
        <dbReference type="ARBA" id="ARBA00023015"/>
    </source>
</evidence>
<name>A0ABW4L7A7_9MICO</name>
<dbReference type="NCBIfam" id="TIGR00244">
    <property type="entry name" value="transcriptional regulator NrdR"/>
    <property type="match status" value="1"/>
</dbReference>
<keyword evidence="3 8" id="KW-0547">Nucleotide-binding</keyword>
<evidence type="ECO:0000256" key="9">
    <source>
        <dbReference type="SAM" id="MobiDB-lite"/>
    </source>
</evidence>
<evidence type="ECO:0000256" key="3">
    <source>
        <dbReference type="ARBA" id="ARBA00022741"/>
    </source>
</evidence>
<feature type="domain" description="ATP-cone" evidence="10">
    <location>
        <begin position="46"/>
        <end position="136"/>
    </location>
</feature>
<feature type="compositionally biased region" description="Low complexity" evidence="9">
    <location>
        <begin position="171"/>
        <end position="181"/>
    </location>
</feature>
<reference evidence="12" key="1">
    <citation type="journal article" date="2019" name="Int. J. Syst. Evol. Microbiol.">
        <title>The Global Catalogue of Microorganisms (GCM) 10K type strain sequencing project: providing services to taxonomists for standard genome sequencing and annotation.</title>
        <authorList>
            <consortium name="The Broad Institute Genomics Platform"/>
            <consortium name="The Broad Institute Genome Sequencing Center for Infectious Disease"/>
            <person name="Wu L."/>
            <person name="Ma J."/>
        </authorList>
    </citation>
    <scope>NUCLEOTIDE SEQUENCE [LARGE SCALE GENOMIC DNA]</scope>
    <source>
        <strain evidence="12">JCM 17130</strain>
    </source>
</reference>
<keyword evidence="8" id="KW-0863">Zinc-finger</keyword>
<dbReference type="Pfam" id="PF22811">
    <property type="entry name" value="Zn_ribbon_NrdR"/>
    <property type="match status" value="1"/>
</dbReference>
<dbReference type="PROSITE" id="PS51161">
    <property type="entry name" value="ATP_CONE"/>
    <property type="match status" value="1"/>
</dbReference>
<evidence type="ECO:0000256" key="8">
    <source>
        <dbReference type="HAMAP-Rule" id="MF_00440"/>
    </source>
</evidence>
<protein>
    <recommendedName>
        <fullName evidence="8">Transcriptional repressor NrdR</fullName>
    </recommendedName>
</protein>
<dbReference type="InterPro" id="IPR055173">
    <property type="entry name" value="NrdR-like_N"/>
</dbReference>
<keyword evidence="1 8" id="KW-0678">Repressor</keyword>
<keyword evidence="5 8" id="KW-0805">Transcription regulation</keyword>
<feature type="compositionally biased region" description="Basic and acidic residues" evidence="9">
    <location>
        <begin position="185"/>
        <end position="197"/>
    </location>
</feature>
<feature type="region of interest" description="Disordered" evidence="9">
    <location>
        <begin position="156"/>
        <end position="197"/>
    </location>
</feature>
<dbReference type="EMBL" id="JBHUEE010000009">
    <property type="protein sequence ID" value="MFD1719318.1"/>
    <property type="molecule type" value="Genomic_DNA"/>
</dbReference>
<evidence type="ECO:0000313" key="11">
    <source>
        <dbReference type="EMBL" id="MFD1719318.1"/>
    </source>
</evidence>
<keyword evidence="4 8" id="KW-0067">ATP-binding</keyword>
<comment type="function">
    <text evidence="8">Negatively regulates transcription of bacterial ribonucleotide reductase nrd genes and operons by binding to NrdR-boxes.</text>
</comment>
<organism evidence="11 12">
    <name type="scientific">Georgenia deserti</name>
    <dbReference type="NCBI Taxonomy" id="2093781"/>
    <lineage>
        <taxon>Bacteria</taxon>
        <taxon>Bacillati</taxon>
        <taxon>Actinomycetota</taxon>
        <taxon>Actinomycetes</taxon>
        <taxon>Micrococcales</taxon>
        <taxon>Bogoriellaceae</taxon>
        <taxon>Georgenia</taxon>
    </lineage>
</organism>
<evidence type="ECO:0000256" key="7">
    <source>
        <dbReference type="ARBA" id="ARBA00023163"/>
    </source>
</evidence>
<comment type="cofactor">
    <cofactor evidence="8">
        <name>Zn(2+)</name>
        <dbReference type="ChEBI" id="CHEBI:29105"/>
    </cofactor>
    <text evidence="8">Binds 1 zinc ion.</text>
</comment>
<keyword evidence="7 8" id="KW-0804">Transcription</keyword>
<evidence type="ECO:0000256" key="4">
    <source>
        <dbReference type="ARBA" id="ARBA00022840"/>
    </source>
</evidence>
<dbReference type="InterPro" id="IPR005144">
    <property type="entry name" value="ATP-cone_dom"/>
</dbReference>
<dbReference type="Pfam" id="PF03477">
    <property type="entry name" value="ATP-cone"/>
    <property type="match status" value="1"/>
</dbReference>
<dbReference type="PANTHER" id="PTHR30455">
    <property type="entry name" value="TRANSCRIPTIONAL REPRESSOR NRDR"/>
    <property type="match status" value="1"/>
</dbReference>
<dbReference type="InterPro" id="IPR003796">
    <property type="entry name" value="RNR_NrdR-like"/>
</dbReference>
<feature type="zinc finger region" evidence="8">
    <location>
        <begin position="3"/>
        <end position="34"/>
    </location>
</feature>
<evidence type="ECO:0000256" key="6">
    <source>
        <dbReference type="ARBA" id="ARBA00023125"/>
    </source>
</evidence>
<evidence type="ECO:0000256" key="2">
    <source>
        <dbReference type="ARBA" id="ARBA00022723"/>
    </source>
</evidence>
<evidence type="ECO:0000256" key="1">
    <source>
        <dbReference type="ARBA" id="ARBA00022491"/>
    </source>
</evidence>
<comment type="similarity">
    <text evidence="8">Belongs to the NrdR family.</text>
</comment>
<gene>
    <name evidence="8 11" type="primary">nrdR</name>
    <name evidence="11" type="ORF">ACFSE6_15855</name>
</gene>
<sequence length="197" mass="21275">MNCPFCRRADTRVVDSRTADDGSVIRRRRQCPECGRRFSTVESASLSVLKRSGATEPFSRDKVIAGVRKACQGRPVSGDDLALLAQQVEETVRATGAAQVEADEIGRAILEPLRRLDEIAYLRFASVYSAFTSLEDFEEAIARLRADQADRTGVAAFGVTDSATENEREGSTGPDTGPPGSARLGDAERAEDEAPAH</sequence>
<dbReference type="PANTHER" id="PTHR30455:SF2">
    <property type="entry name" value="TRANSCRIPTIONAL REPRESSOR NRDR"/>
    <property type="match status" value="1"/>
</dbReference>
<comment type="caution">
    <text evidence="11">The sequence shown here is derived from an EMBL/GenBank/DDBJ whole genome shotgun (WGS) entry which is preliminary data.</text>
</comment>
<keyword evidence="6 8" id="KW-0238">DNA-binding</keyword>
<accession>A0ABW4L7A7</accession>
<dbReference type="HAMAP" id="MF_00440">
    <property type="entry name" value="NrdR"/>
    <property type="match status" value="1"/>
</dbReference>
<keyword evidence="12" id="KW-1185">Reference proteome</keyword>
<evidence type="ECO:0000313" key="12">
    <source>
        <dbReference type="Proteomes" id="UP001597277"/>
    </source>
</evidence>
<evidence type="ECO:0000259" key="10">
    <source>
        <dbReference type="PROSITE" id="PS51161"/>
    </source>
</evidence>
<dbReference type="RefSeq" id="WP_388009369.1">
    <property type="nucleotide sequence ID" value="NZ_JBHUEE010000009.1"/>
</dbReference>
<proteinExistence type="inferred from homology"/>